<keyword evidence="1" id="KW-1133">Transmembrane helix</keyword>
<dbReference type="KEGG" id="ppn:Palpr_2371"/>
<accession>E4T710</accession>
<name>E4T710_PALPW</name>
<keyword evidence="3" id="KW-1185">Reference proteome</keyword>
<protein>
    <recommendedName>
        <fullName evidence="4">Transmembrane protein</fullName>
    </recommendedName>
</protein>
<gene>
    <name evidence="2" type="ordered locus">Palpr_2371</name>
</gene>
<dbReference type="STRING" id="694427.Palpr_2371"/>
<feature type="transmembrane region" description="Helical" evidence="1">
    <location>
        <begin position="65"/>
        <end position="82"/>
    </location>
</feature>
<dbReference type="EMBL" id="CP002345">
    <property type="protein sequence ID" value="ADQ80504.1"/>
    <property type="molecule type" value="Genomic_DNA"/>
</dbReference>
<evidence type="ECO:0000313" key="3">
    <source>
        <dbReference type="Proteomes" id="UP000008718"/>
    </source>
</evidence>
<dbReference type="AlphaFoldDB" id="E4T710"/>
<sequence length="116" mass="13499">MKILISILLLLTFTPVFMPFGKLSEDKRGQQTLTVSYAIYLLSFSILVYCALFRDLYWGFELGDLMIYFVFTVTMVVSNFGIGLRNKTGREIKYFFSTINIIASIYLIIMLWKHLV</sequence>
<feature type="transmembrane region" description="Helical" evidence="1">
    <location>
        <begin position="35"/>
        <end position="53"/>
    </location>
</feature>
<keyword evidence="1" id="KW-0812">Transmembrane</keyword>
<keyword evidence="1" id="KW-0472">Membrane</keyword>
<proteinExistence type="predicted"/>
<dbReference type="HOGENOM" id="CLU_2094452_0_0_10"/>
<evidence type="ECO:0000256" key="1">
    <source>
        <dbReference type="SAM" id="Phobius"/>
    </source>
</evidence>
<evidence type="ECO:0000313" key="2">
    <source>
        <dbReference type="EMBL" id="ADQ80504.1"/>
    </source>
</evidence>
<dbReference type="Proteomes" id="UP000008718">
    <property type="component" value="Chromosome"/>
</dbReference>
<reference key="1">
    <citation type="submission" date="2010-11" db="EMBL/GenBank/DDBJ databases">
        <title>The complete genome of Paludibacter propionicigenes DSM 17365.</title>
        <authorList>
            <consortium name="US DOE Joint Genome Institute (JGI-PGF)"/>
            <person name="Lucas S."/>
            <person name="Copeland A."/>
            <person name="Lapidus A."/>
            <person name="Bruce D."/>
            <person name="Goodwin L."/>
            <person name="Pitluck S."/>
            <person name="Kyrpides N."/>
            <person name="Mavromatis K."/>
            <person name="Ivanova N."/>
            <person name="Munk A.C."/>
            <person name="Brettin T."/>
            <person name="Detter J.C."/>
            <person name="Han C."/>
            <person name="Tapia R."/>
            <person name="Land M."/>
            <person name="Hauser L."/>
            <person name="Markowitz V."/>
            <person name="Cheng J.-F."/>
            <person name="Hugenholtz P."/>
            <person name="Woyke T."/>
            <person name="Wu D."/>
            <person name="Gronow S."/>
            <person name="Wellnitz S."/>
            <person name="Brambilla E."/>
            <person name="Klenk H.-P."/>
            <person name="Eisen J.A."/>
        </authorList>
    </citation>
    <scope>NUCLEOTIDE SEQUENCE</scope>
    <source>
        <strain>WB4</strain>
    </source>
</reference>
<feature type="transmembrane region" description="Helical" evidence="1">
    <location>
        <begin position="94"/>
        <end position="112"/>
    </location>
</feature>
<reference evidence="2 3" key="2">
    <citation type="journal article" date="2011" name="Stand. Genomic Sci.">
        <title>Complete genome sequence of Paludibacter propionicigenes type strain (WB4).</title>
        <authorList>
            <person name="Gronow S."/>
            <person name="Munk C."/>
            <person name="Lapidus A."/>
            <person name="Nolan M."/>
            <person name="Lucas S."/>
            <person name="Hammon N."/>
            <person name="Deshpande S."/>
            <person name="Cheng J.F."/>
            <person name="Tapia R."/>
            <person name="Han C."/>
            <person name="Goodwin L."/>
            <person name="Pitluck S."/>
            <person name="Liolios K."/>
            <person name="Ivanova N."/>
            <person name="Mavromatis K."/>
            <person name="Mikhailova N."/>
            <person name="Pati A."/>
            <person name="Chen A."/>
            <person name="Palaniappan K."/>
            <person name="Land M."/>
            <person name="Hauser L."/>
            <person name="Chang Y.J."/>
            <person name="Jeffries C.D."/>
            <person name="Brambilla E."/>
            <person name="Rohde M."/>
            <person name="Goker M."/>
            <person name="Detter J.C."/>
            <person name="Woyke T."/>
            <person name="Bristow J."/>
            <person name="Eisen J.A."/>
            <person name="Markowitz V."/>
            <person name="Hugenholtz P."/>
            <person name="Kyrpides N.C."/>
            <person name="Klenk H.P."/>
        </authorList>
    </citation>
    <scope>NUCLEOTIDE SEQUENCE [LARGE SCALE GENOMIC DNA]</scope>
    <source>
        <strain evidence="3">DSM 17365 / JCM 13257 / WB4</strain>
    </source>
</reference>
<evidence type="ECO:0008006" key="4">
    <source>
        <dbReference type="Google" id="ProtNLM"/>
    </source>
</evidence>
<organism evidence="2 3">
    <name type="scientific">Paludibacter propionicigenes (strain DSM 17365 / JCM 13257 / WB4)</name>
    <dbReference type="NCBI Taxonomy" id="694427"/>
    <lineage>
        <taxon>Bacteria</taxon>
        <taxon>Pseudomonadati</taxon>
        <taxon>Bacteroidota</taxon>
        <taxon>Bacteroidia</taxon>
        <taxon>Bacteroidales</taxon>
        <taxon>Paludibacteraceae</taxon>
        <taxon>Paludibacter</taxon>
    </lineage>
</organism>